<dbReference type="SUPFAM" id="SSF53850">
    <property type="entry name" value="Periplasmic binding protein-like II"/>
    <property type="match status" value="1"/>
</dbReference>
<evidence type="ECO:0000256" key="4">
    <source>
        <dbReference type="ARBA" id="ARBA00023163"/>
    </source>
</evidence>
<dbReference type="PANTHER" id="PTHR30537">
    <property type="entry name" value="HTH-TYPE TRANSCRIPTIONAL REGULATOR"/>
    <property type="match status" value="1"/>
</dbReference>
<evidence type="ECO:0000313" key="6">
    <source>
        <dbReference type="EMBL" id="MCE8020407.1"/>
    </source>
</evidence>
<keyword evidence="4" id="KW-0804">Transcription</keyword>
<dbReference type="InterPro" id="IPR005119">
    <property type="entry name" value="LysR_subst-bd"/>
</dbReference>
<dbReference type="PROSITE" id="PS50931">
    <property type="entry name" value="HTH_LYSR"/>
    <property type="match status" value="1"/>
</dbReference>
<dbReference type="EMBL" id="JABFTT010000006">
    <property type="protein sequence ID" value="MCE8020407.1"/>
    <property type="molecule type" value="Genomic_DNA"/>
</dbReference>
<dbReference type="Pfam" id="PF00126">
    <property type="entry name" value="HTH_1"/>
    <property type="match status" value="1"/>
</dbReference>
<dbReference type="InterPro" id="IPR000847">
    <property type="entry name" value="LysR_HTH_N"/>
</dbReference>
<dbReference type="InterPro" id="IPR058163">
    <property type="entry name" value="LysR-type_TF_proteobact-type"/>
</dbReference>
<evidence type="ECO:0000256" key="1">
    <source>
        <dbReference type="ARBA" id="ARBA00009437"/>
    </source>
</evidence>
<dbReference type="PANTHER" id="PTHR30537:SF74">
    <property type="entry name" value="HTH-TYPE TRANSCRIPTIONAL REGULATOR TRPI"/>
    <property type="match status" value="1"/>
</dbReference>
<comment type="caution">
    <text evidence="6">The sequence shown here is derived from an EMBL/GenBank/DDBJ whole genome shotgun (WGS) entry which is preliminary data.</text>
</comment>
<evidence type="ECO:0000259" key="5">
    <source>
        <dbReference type="PROSITE" id="PS50931"/>
    </source>
</evidence>
<dbReference type="Pfam" id="PF03466">
    <property type="entry name" value="LysR_substrate"/>
    <property type="match status" value="1"/>
</dbReference>
<protein>
    <submittedName>
        <fullName evidence="6">LysR family transcriptional regulator</fullName>
    </submittedName>
</protein>
<reference evidence="6 7" key="1">
    <citation type="journal article" date="2021" name="Front. Microbiol.">
        <title>Aerobic Denitrification and Heterotrophic Sulfur Oxidation in the Genus Halomonas Revealed by Six Novel Species Characterizations and Genome-Based Analysis.</title>
        <authorList>
            <person name="Wang L."/>
            <person name="Shao Z."/>
        </authorList>
    </citation>
    <scope>NUCLEOTIDE SEQUENCE [LARGE SCALE GENOMIC DNA]</scope>
    <source>
        <strain evidence="6 7">MCCC 1A11036</strain>
    </source>
</reference>
<dbReference type="InterPro" id="IPR036390">
    <property type="entry name" value="WH_DNA-bd_sf"/>
</dbReference>
<evidence type="ECO:0000256" key="2">
    <source>
        <dbReference type="ARBA" id="ARBA00023015"/>
    </source>
</evidence>
<keyword evidence="2" id="KW-0805">Transcription regulation</keyword>
<gene>
    <name evidence="6" type="ORF">HOP51_09855</name>
</gene>
<keyword evidence="3" id="KW-0238">DNA-binding</keyword>
<evidence type="ECO:0000313" key="7">
    <source>
        <dbReference type="Proteomes" id="UP001320122"/>
    </source>
</evidence>
<keyword evidence="7" id="KW-1185">Reference proteome</keyword>
<dbReference type="SUPFAM" id="SSF46785">
    <property type="entry name" value="Winged helix' DNA-binding domain"/>
    <property type="match status" value="1"/>
</dbReference>
<dbReference type="InterPro" id="IPR036388">
    <property type="entry name" value="WH-like_DNA-bd_sf"/>
</dbReference>
<dbReference type="PRINTS" id="PR00039">
    <property type="entry name" value="HTHLYSR"/>
</dbReference>
<name>A0ABS9AFB7_9GAMM</name>
<organism evidence="6 7">
    <name type="scientific">Billgrantia zhangzhouensis</name>
    <dbReference type="NCBI Taxonomy" id="2733481"/>
    <lineage>
        <taxon>Bacteria</taxon>
        <taxon>Pseudomonadati</taxon>
        <taxon>Pseudomonadota</taxon>
        <taxon>Gammaproteobacteria</taxon>
        <taxon>Oceanospirillales</taxon>
        <taxon>Halomonadaceae</taxon>
        <taxon>Billgrantia</taxon>
    </lineage>
</organism>
<proteinExistence type="inferred from homology"/>
<sequence>MMHSMPSLSALRAFEATARLGSVTAAANELSVTHGAVSRQVRSLEEHFGVALFTKAGRGLQLTSHGERLQHGVGEAFLRLRDSCTQLKRDVEAAPFILACPGSLLARWLIPRLDHLHRELPELKLHVVASESEATPGRGEVSATLTFAEPPWPADLEAIELAVEHIGAVVSPQLAARFDPQRPATLFDAKLLHTASRPQAWPHWAGARGLDSARLDRALAEGQGFDHLYYLIEAAVAGLGVAIAPRLLVEDELRQGRLIAPWGFVETPARLCLWLSPADNRRCSARLIEWLRGELNAMLERAVAAGRELS</sequence>
<dbReference type="Gene3D" id="1.10.10.10">
    <property type="entry name" value="Winged helix-like DNA-binding domain superfamily/Winged helix DNA-binding domain"/>
    <property type="match status" value="1"/>
</dbReference>
<dbReference type="Proteomes" id="UP001320122">
    <property type="component" value="Unassembled WGS sequence"/>
</dbReference>
<feature type="domain" description="HTH lysR-type" evidence="5">
    <location>
        <begin position="6"/>
        <end position="63"/>
    </location>
</feature>
<comment type="similarity">
    <text evidence="1">Belongs to the LysR transcriptional regulatory family.</text>
</comment>
<dbReference type="Gene3D" id="3.40.190.10">
    <property type="entry name" value="Periplasmic binding protein-like II"/>
    <property type="match status" value="2"/>
</dbReference>
<accession>A0ABS9AFB7</accession>
<evidence type="ECO:0000256" key="3">
    <source>
        <dbReference type="ARBA" id="ARBA00023125"/>
    </source>
</evidence>